<feature type="transmembrane region" description="Helical" evidence="1">
    <location>
        <begin position="26"/>
        <end position="49"/>
    </location>
</feature>
<dbReference type="AlphaFoldDB" id="U7UH16"/>
<evidence type="ECO:0000313" key="2">
    <source>
        <dbReference type="EMBL" id="ERT58159.1"/>
    </source>
</evidence>
<sequence>MYSTPKNILNHILSLLQQRCADPKKLAVLSFSLLAVILLQLLCISYLIVQVVELKNLSHIQEFRIAQLEQDYNNYNNLLYSLNESVQDIQKKWTDINFRVLRNTWRLDPSQPQPPSQTQ</sequence>
<keyword evidence="3" id="KW-1185">Reference proteome</keyword>
<keyword evidence="1" id="KW-0812">Transmembrane</keyword>
<evidence type="ECO:0000313" key="3">
    <source>
        <dbReference type="Proteomes" id="UP000017090"/>
    </source>
</evidence>
<gene>
    <name evidence="2" type="ORF">HMPREF1250_0841</name>
</gene>
<proteinExistence type="predicted"/>
<dbReference type="RefSeq" id="WP_023054170.1">
    <property type="nucleotide sequence ID" value="NZ_AWXA01000046.1"/>
</dbReference>
<reference evidence="2 3" key="1">
    <citation type="submission" date="2013-09" db="EMBL/GenBank/DDBJ databases">
        <authorList>
            <person name="Durkin A.S."/>
            <person name="Haft D.R."/>
            <person name="McCorrison J."/>
            <person name="Torralba M."/>
            <person name="Gillis M."/>
            <person name="Haft D.H."/>
            <person name="Methe B."/>
            <person name="Sutton G."/>
            <person name="Nelson K.E."/>
        </authorList>
    </citation>
    <scope>NUCLEOTIDE SEQUENCE [LARGE SCALE GENOMIC DNA]</scope>
    <source>
        <strain evidence="2 3">BV3C16-1</strain>
    </source>
</reference>
<organism evidence="2 3">
    <name type="scientific">Megasphaera vaginalis</name>
    <name type="common">ex Srinivasan et al. 2021</name>
    <dbReference type="NCBI Taxonomy" id="1111454"/>
    <lineage>
        <taxon>Bacteria</taxon>
        <taxon>Bacillati</taxon>
        <taxon>Bacillota</taxon>
        <taxon>Negativicutes</taxon>
        <taxon>Veillonellales</taxon>
        <taxon>Veillonellaceae</taxon>
        <taxon>Megasphaera</taxon>
    </lineage>
</organism>
<evidence type="ECO:0000256" key="1">
    <source>
        <dbReference type="SAM" id="Phobius"/>
    </source>
</evidence>
<keyword evidence="1" id="KW-0472">Membrane</keyword>
<keyword evidence="1" id="KW-1133">Transmembrane helix</keyword>
<name>U7UH16_9FIRM</name>
<comment type="caution">
    <text evidence="2">The sequence shown here is derived from an EMBL/GenBank/DDBJ whole genome shotgun (WGS) entry which is preliminary data.</text>
</comment>
<dbReference type="EMBL" id="AWXA01000046">
    <property type="protein sequence ID" value="ERT58159.1"/>
    <property type="molecule type" value="Genomic_DNA"/>
</dbReference>
<protein>
    <recommendedName>
        <fullName evidence="4">Cell division protein FtsL</fullName>
    </recommendedName>
</protein>
<accession>U7UH16</accession>
<dbReference type="PATRIC" id="fig|1111454.3.peg.1725"/>
<evidence type="ECO:0008006" key="4">
    <source>
        <dbReference type="Google" id="ProtNLM"/>
    </source>
</evidence>
<dbReference type="Proteomes" id="UP000017090">
    <property type="component" value="Unassembled WGS sequence"/>
</dbReference>